<dbReference type="EMBL" id="BNJK01000001">
    <property type="protein sequence ID" value="GHO93695.1"/>
    <property type="molecule type" value="Genomic_DNA"/>
</dbReference>
<keyword evidence="3 5" id="KW-0067">ATP-binding</keyword>
<proteinExistence type="predicted"/>
<dbReference type="GO" id="GO:0005886">
    <property type="term" value="C:plasma membrane"/>
    <property type="evidence" value="ECO:0007669"/>
    <property type="project" value="TreeGrafter"/>
</dbReference>
<evidence type="ECO:0000259" key="4">
    <source>
        <dbReference type="PROSITE" id="PS50893"/>
    </source>
</evidence>
<dbReference type="CDD" id="cd03255">
    <property type="entry name" value="ABC_MJ0796_LolCDE_FtsE"/>
    <property type="match status" value="1"/>
</dbReference>
<dbReference type="InterPro" id="IPR015854">
    <property type="entry name" value="ABC_transpr_LolD-like"/>
</dbReference>
<comment type="caution">
    <text evidence="5">The sequence shown here is derived from an EMBL/GenBank/DDBJ whole genome shotgun (WGS) entry which is preliminary data.</text>
</comment>
<dbReference type="InterPro" id="IPR027417">
    <property type="entry name" value="P-loop_NTPase"/>
</dbReference>
<evidence type="ECO:0000256" key="1">
    <source>
        <dbReference type="ARBA" id="ARBA00022448"/>
    </source>
</evidence>
<gene>
    <name evidence="5" type="ORF">KSF_037430</name>
</gene>
<accession>A0A8J3IJM2</accession>
<dbReference type="SMART" id="SM00382">
    <property type="entry name" value="AAA"/>
    <property type="match status" value="1"/>
</dbReference>
<dbReference type="PROSITE" id="PS00211">
    <property type="entry name" value="ABC_TRANSPORTER_1"/>
    <property type="match status" value="1"/>
</dbReference>
<dbReference type="PANTHER" id="PTHR24220:SF685">
    <property type="entry name" value="ABC TRANSPORTER RELATED"/>
    <property type="match status" value="1"/>
</dbReference>
<dbReference type="RefSeq" id="WP_220204467.1">
    <property type="nucleotide sequence ID" value="NZ_BNJK01000001.1"/>
</dbReference>
<sequence length="257" mass="28004">MPHHRNTIQHHLASSSSAGSLLTLHQVSKAYQTPSGSFIALRDIDLGIHQNEFVAVVGKSGSGKSTLINLITGIDRPSTGEVMVDGTPIHRLSENQLALWRGRNVGIVFQFFQLLPVLTIIENVMLPMDLCNTYPASLRRDRALTLLEQVGIAAQAQKLPTALSGGEQQRAAIARALANDPPLIVADEPTGNLDTRTADAVLKLFTDLVVQGKTVVFVTHERDIRRHVSRQITLVDGRVDDDARGEAHHRASGEVQQ</sequence>
<dbReference type="GO" id="GO:0022857">
    <property type="term" value="F:transmembrane transporter activity"/>
    <property type="evidence" value="ECO:0007669"/>
    <property type="project" value="UniProtKB-ARBA"/>
</dbReference>
<dbReference type="GO" id="GO:0016887">
    <property type="term" value="F:ATP hydrolysis activity"/>
    <property type="evidence" value="ECO:0007669"/>
    <property type="project" value="InterPro"/>
</dbReference>
<dbReference type="InterPro" id="IPR003439">
    <property type="entry name" value="ABC_transporter-like_ATP-bd"/>
</dbReference>
<dbReference type="InterPro" id="IPR003593">
    <property type="entry name" value="AAA+_ATPase"/>
</dbReference>
<dbReference type="PROSITE" id="PS50893">
    <property type="entry name" value="ABC_TRANSPORTER_2"/>
    <property type="match status" value="1"/>
</dbReference>
<dbReference type="Gene3D" id="3.40.50.300">
    <property type="entry name" value="P-loop containing nucleotide triphosphate hydrolases"/>
    <property type="match status" value="1"/>
</dbReference>
<keyword evidence="1" id="KW-0813">Transport</keyword>
<protein>
    <submittedName>
        <fullName evidence="5">ABC transporter ATP-binding protein</fullName>
    </submittedName>
</protein>
<dbReference type="InterPro" id="IPR017871">
    <property type="entry name" value="ABC_transporter-like_CS"/>
</dbReference>
<evidence type="ECO:0000256" key="3">
    <source>
        <dbReference type="ARBA" id="ARBA00022840"/>
    </source>
</evidence>
<evidence type="ECO:0000313" key="5">
    <source>
        <dbReference type="EMBL" id="GHO93695.1"/>
    </source>
</evidence>
<name>A0A8J3IJM2_9CHLR</name>
<keyword evidence="2" id="KW-0547">Nucleotide-binding</keyword>
<dbReference type="SUPFAM" id="SSF52540">
    <property type="entry name" value="P-loop containing nucleoside triphosphate hydrolases"/>
    <property type="match status" value="1"/>
</dbReference>
<dbReference type="GO" id="GO:0005524">
    <property type="term" value="F:ATP binding"/>
    <property type="evidence" value="ECO:0007669"/>
    <property type="project" value="UniProtKB-KW"/>
</dbReference>
<reference evidence="5" key="1">
    <citation type="submission" date="2020-10" db="EMBL/GenBank/DDBJ databases">
        <title>Taxonomic study of unclassified bacteria belonging to the class Ktedonobacteria.</title>
        <authorList>
            <person name="Yabe S."/>
            <person name="Wang C.M."/>
            <person name="Zheng Y."/>
            <person name="Sakai Y."/>
            <person name="Cavaletti L."/>
            <person name="Monciardini P."/>
            <person name="Donadio S."/>
        </authorList>
    </citation>
    <scope>NUCLEOTIDE SEQUENCE</scope>
    <source>
        <strain evidence="5">ID150040</strain>
    </source>
</reference>
<organism evidence="5 6">
    <name type="scientific">Reticulibacter mediterranei</name>
    <dbReference type="NCBI Taxonomy" id="2778369"/>
    <lineage>
        <taxon>Bacteria</taxon>
        <taxon>Bacillati</taxon>
        <taxon>Chloroflexota</taxon>
        <taxon>Ktedonobacteria</taxon>
        <taxon>Ktedonobacterales</taxon>
        <taxon>Reticulibacteraceae</taxon>
        <taxon>Reticulibacter</taxon>
    </lineage>
</organism>
<evidence type="ECO:0000256" key="2">
    <source>
        <dbReference type="ARBA" id="ARBA00022741"/>
    </source>
</evidence>
<dbReference type="InterPro" id="IPR017911">
    <property type="entry name" value="MacB-like_ATP-bd"/>
</dbReference>
<dbReference type="AlphaFoldDB" id="A0A8J3IJM2"/>
<dbReference type="Pfam" id="PF00005">
    <property type="entry name" value="ABC_tran"/>
    <property type="match status" value="1"/>
</dbReference>
<dbReference type="FunFam" id="3.40.50.300:FF:000032">
    <property type="entry name" value="Export ABC transporter ATP-binding protein"/>
    <property type="match status" value="1"/>
</dbReference>
<dbReference type="GO" id="GO:0098796">
    <property type="term" value="C:membrane protein complex"/>
    <property type="evidence" value="ECO:0007669"/>
    <property type="project" value="UniProtKB-ARBA"/>
</dbReference>
<dbReference type="PANTHER" id="PTHR24220">
    <property type="entry name" value="IMPORT ATP-BINDING PROTEIN"/>
    <property type="match status" value="1"/>
</dbReference>
<dbReference type="Proteomes" id="UP000597444">
    <property type="component" value="Unassembled WGS sequence"/>
</dbReference>
<keyword evidence="6" id="KW-1185">Reference proteome</keyword>
<feature type="domain" description="ABC transporter" evidence="4">
    <location>
        <begin position="22"/>
        <end position="255"/>
    </location>
</feature>
<evidence type="ECO:0000313" key="6">
    <source>
        <dbReference type="Proteomes" id="UP000597444"/>
    </source>
</evidence>